<reference evidence="1" key="1">
    <citation type="submission" date="2020-11" db="EMBL/GenBank/DDBJ databases">
        <title>Genome seq and assembly of Planobacterium sp.</title>
        <authorList>
            <person name="Chhetri G."/>
        </authorList>
    </citation>
    <scope>NUCLEOTIDE SEQUENCE</scope>
    <source>
        <strain evidence="1">GCR5</strain>
    </source>
</reference>
<evidence type="ECO:0000313" key="1">
    <source>
        <dbReference type="EMBL" id="MBF5027570.1"/>
    </source>
</evidence>
<dbReference type="EMBL" id="JADKYY010000008">
    <property type="protein sequence ID" value="MBF5027570.1"/>
    <property type="molecule type" value="Genomic_DNA"/>
</dbReference>
<sequence length="116" mass="14186">MKHYWMLFRYNPEKGEIIVGQPISWETLLQINNPDNPKILLKKLNEQNIFDKPLEFFEKDRLLISVQFRENECRTDYGFEYKKGKWKIKEFDYFGWMAEHYEFKEGKIENAVVRGK</sequence>
<dbReference type="Proteomes" id="UP000694480">
    <property type="component" value="Unassembled WGS sequence"/>
</dbReference>
<proteinExistence type="predicted"/>
<gene>
    <name evidence="1" type="ORF">IC612_07145</name>
</gene>
<evidence type="ECO:0000313" key="2">
    <source>
        <dbReference type="Proteomes" id="UP000694480"/>
    </source>
</evidence>
<protein>
    <submittedName>
        <fullName evidence="1">Uncharacterized protein</fullName>
    </submittedName>
</protein>
<comment type="caution">
    <text evidence="1">The sequence shown here is derived from an EMBL/GenBank/DDBJ whole genome shotgun (WGS) entry which is preliminary data.</text>
</comment>
<organism evidence="1 2">
    <name type="scientific">Planobacterium oryzisoli</name>
    <dbReference type="NCBI Taxonomy" id="2771435"/>
    <lineage>
        <taxon>Bacteria</taxon>
        <taxon>Pseudomonadati</taxon>
        <taxon>Bacteroidota</taxon>
        <taxon>Flavobacteriia</taxon>
        <taxon>Flavobacteriales</taxon>
        <taxon>Weeksellaceae</taxon>
        <taxon>Chryseobacterium group</taxon>
        <taxon>Chryseobacterium</taxon>
    </lineage>
</organism>
<dbReference type="RefSeq" id="WP_194739501.1">
    <property type="nucleotide sequence ID" value="NZ_JADKYY010000008.1"/>
</dbReference>
<accession>A0A930YWH7</accession>
<keyword evidence="2" id="KW-1185">Reference proteome</keyword>
<dbReference type="AlphaFoldDB" id="A0A930YWH7"/>
<name>A0A930YWH7_9FLAO</name>